<organism evidence="1">
    <name type="scientific">Hemiselmis andersenii</name>
    <name type="common">Cryptophyte alga</name>
    <dbReference type="NCBI Taxonomy" id="464988"/>
    <lineage>
        <taxon>Eukaryota</taxon>
        <taxon>Cryptophyceae</taxon>
        <taxon>Cryptomonadales</taxon>
        <taxon>Hemiselmidaceae</taxon>
        <taxon>Hemiselmis</taxon>
    </lineage>
</organism>
<dbReference type="AlphaFoldDB" id="A0A6U5CN45"/>
<reference evidence="1" key="1">
    <citation type="submission" date="2021-01" db="EMBL/GenBank/DDBJ databases">
        <authorList>
            <person name="Corre E."/>
            <person name="Pelletier E."/>
            <person name="Niang G."/>
            <person name="Scheremetjew M."/>
            <person name="Finn R."/>
            <person name="Kale V."/>
            <person name="Holt S."/>
            <person name="Cochrane G."/>
            <person name="Meng A."/>
            <person name="Brown T."/>
            <person name="Cohen L."/>
        </authorList>
    </citation>
    <scope>NUCLEOTIDE SEQUENCE</scope>
    <source>
        <strain evidence="1">CCMP644</strain>
    </source>
</reference>
<name>A0A6U5CN45_HEMAN</name>
<protein>
    <submittedName>
        <fullName evidence="1">Uncharacterized protein</fullName>
    </submittedName>
</protein>
<gene>
    <name evidence="1" type="ORF">HAND00432_LOCUS37393</name>
</gene>
<accession>A0A6U5CN45</accession>
<proteinExistence type="predicted"/>
<dbReference type="EMBL" id="HBFX01061954">
    <property type="protein sequence ID" value="CAD8986380.1"/>
    <property type="molecule type" value="Transcribed_RNA"/>
</dbReference>
<evidence type="ECO:0000313" key="1">
    <source>
        <dbReference type="EMBL" id="CAD8986380.1"/>
    </source>
</evidence>
<sequence>MLCGKRTMGSMEGAAGFISSTMDDPSPTKRVCTALQSGFMRYGEQWANQIWQDCEMMATEQHGTNMPDAVLHTMQGLPVLEQQVQGLAAAELGMDVPAGKEKEWWDWWAMKMATQNSLQPPERERARTHVCGF</sequence>